<evidence type="ECO:0000256" key="1">
    <source>
        <dbReference type="ARBA" id="ARBA00022603"/>
    </source>
</evidence>
<organism evidence="5 6">
    <name type="scientific">Trichogramma brassicae</name>
    <dbReference type="NCBI Taxonomy" id="86971"/>
    <lineage>
        <taxon>Eukaryota</taxon>
        <taxon>Metazoa</taxon>
        <taxon>Ecdysozoa</taxon>
        <taxon>Arthropoda</taxon>
        <taxon>Hexapoda</taxon>
        <taxon>Insecta</taxon>
        <taxon>Pterygota</taxon>
        <taxon>Neoptera</taxon>
        <taxon>Endopterygota</taxon>
        <taxon>Hymenoptera</taxon>
        <taxon>Apocrita</taxon>
        <taxon>Proctotrupomorpha</taxon>
        <taxon>Chalcidoidea</taxon>
        <taxon>Trichogrammatidae</taxon>
        <taxon>Trichogramma</taxon>
    </lineage>
</organism>
<dbReference type="GO" id="GO:0005737">
    <property type="term" value="C:cytoplasm"/>
    <property type="evidence" value="ECO:0007669"/>
    <property type="project" value="TreeGrafter"/>
</dbReference>
<keyword evidence="1" id="KW-0489">Methyltransferase</keyword>
<keyword evidence="3" id="KW-0949">S-adenosyl-L-methionine</keyword>
<dbReference type="GO" id="GO:0008168">
    <property type="term" value="F:methyltransferase activity"/>
    <property type="evidence" value="ECO:0007669"/>
    <property type="project" value="UniProtKB-KW"/>
</dbReference>
<dbReference type="OrthoDB" id="7695071at2759"/>
<dbReference type="SUPFAM" id="SSF48452">
    <property type="entry name" value="TPR-like"/>
    <property type="match status" value="1"/>
</dbReference>
<dbReference type="PANTHER" id="PTHR46165">
    <property type="entry name" value="SET AND MYND DOMAIN-CONTAINING PROTEIN 4"/>
    <property type="match status" value="1"/>
</dbReference>
<keyword evidence="2" id="KW-0808">Transferase</keyword>
<keyword evidence="6" id="KW-1185">Reference proteome</keyword>
<keyword evidence="4" id="KW-0812">Transmembrane</keyword>
<protein>
    <submittedName>
        <fullName evidence="5">Uncharacterized protein</fullName>
    </submittedName>
</protein>
<accession>A0A6H5ID32</accession>
<keyword evidence="4" id="KW-0472">Membrane</keyword>
<evidence type="ECO:0000313" key="6">
    <source>
        <dbReference type="Proteomes" id="UP000479190"/>
    </source>
</evidence>
<feature type="transmembrane region" description="Helical" evidence="4">
    <location>
        <begin position="168"/>
        <end position="188"/>
    </location>
</feature>
<evidence type="ECO:0000256" key="2">
    <source>
        <dbReference type="ARBA" id="ARBA00022679"/>
    </source>
</evidence>
<sequence length="217" mass="25237">MLKQEREFIVNELLSSKFLKDIAAKNVHNEAKDPEESDRYRKEGNALYALSGHSAVIHEKILTRYTQSLAFAPANSLQMALAYSNRSALFYHCGKYVDCMLDIERAMRYEPLCIKIKKKLIDRKVMCMKYFDGEIIKRRTGVETIRSIKSHNFVPDREDERAIVIHKVVAVLNVVTVTLVLCCCWCIIDVARCYKTARARALRPRRRSPEFRRHIVL</sequence>
<dbReference type="GO" id="GO:0042826">
    <property type="term" value="F:histone deacetylase binding"/>
    <property type="evidence" value="ECO:0007669"/>
    <property type="project" value="TreeGrafter"/>
</dbReference>
<dbReference type="EMBL" id="CADCXV010000806">
    <property type="protein sequence ID" value="CAB0035958.1"/>
    <property type="molecule type" value="Genomic_DNA"/>
</dbReference>
<dbReference type="AlphaFoldDB" id="A0A6H5ID32"/>
<evidence type="ECO:0000256" key="3">
    <source>
        <dbReference type="ARBA" id="ARBA00022691"/>
    </source>
</evidence>
<name>A0A6H5ID32_9HYME</name>
<dbReference type="InterPro" id="IPR011990">
    <property type="entry name" value="TPR-like_helical_dom_sf"/>
</dbReference>
<evidence type="ECO:0000256" key="4">
    <source>
        <dbReference type="SAM" id="Phobius"/>
    </source>
</evidence>
<dbReference type="Gene3D" id="1.25.40.10">
    <property type="entry name" value="Tetratricopeptide repeat domain"/>
    <property type="match status" value="1"/>
</dbReference>
<gene>
    <name evidence="5" type="ORF">TBRA_LOCUS7841</name>
</gene>
<keyword evidence="4" id="KW-1133">Transmembrane helix</keyword>
<dbReference type="InterPro" id="IPR052097">
    <property type="entry name" value="SET-MYND_domain_protein"/>
</dbReference>
<proteinExistence type="predicted"/>
<dbReference type="Proteomes" id="UP000479190">
    <property type="component" value="Unassembled WGS sequence"/>
</dbReference>
<evidence type="ECO:0000313" key="5">
    <source>
        <dbReference type="EMBL" id="CAB0035958.1"/>
    </source>
</evidence>
<dbReference type="GO" id="GO:0032259">
    <property type="term" value="P:methylation"/>
    <property type="evidence" value="ECO:0007669"/>
    <property type="project" value="UniProtKB-KW"/>
</dbReference>
<reference evidence="5 6" key="1">
    <citation type="submission" date="2020-02" db="EMBL/GenBank/DDBJ databases">
        <authorList>
            <person name="Ferguson B K."/>
        </authorList>
    </citation>
    <scope>NUCLEOTIDE SEQUENCE [LARGE SCALE GENOMIC DNA]</scope>
</reference>
<dbReference type="PANTHER" id="PTHR46165:SF2">
    <property type="entry name" value="SET AND MYND DOMAIN-CONTAINING PROTEIN 4"/>
    <property type="match status" value="1"/>
</dbReference>
<dbReference type="GO" id="GO:0005634">
    <property type="term" value="C:nucleus"/>
    <property type="evidence" value="ECO:0007669"/>
    <property type="project" value="TreeGrafter"/>
</dbReference>